<organism evidence="1">
    <name type="scientific">Culex pipiens</name>
    <name type="common">House mosquito</name>
    <dbReference type="NCBI Taxonomy" id="7175"/>
    <lineage>
        <taxon>Eukaryota</taxon>
        <taxon>Metazoa</taxon>
        <taxon>Ecdysozoa</taxon>
        <taxon>Arthropoda</taxon>
        <taxon>Hexapoda</taxon>
        <taxon>Insecta</taxon>
        <taxon>Pterygota</taxon>
        <taxon>Neoptera</taxon>
        <taxon>Endopterygota</taxon>
        <taxon>Diptera</taxon>
        <taxon>Nematocera</taxon>
        <taxon>Culicoidea</taxon>
        <taxon>Culicidae</taxon>
        <taxon>Culicinae</taxon>
        <taxon>Culicini</taxon>
        <taxon>Culex</taxon>
        <taxon>Culex</taxon>
    </lineage>
</organism>
<sequence>MISPLASETSREAFVHFIPKRLTDSSVMWDTCDPLLLLTRPRTCCDSPSSSSVQTISLGGSATDDGLCLIVLDCVAFAETDETSVLSGCVAGRSRSVSSGS</sequence>
<proteinExistence type="predicted"/>
<reference evidence="1" key="1">
    <citation type="submission" date="2021-05" db="EMBL/GenBank/DDBJ databases">
        <authorList>
            <person name="Alioto T."/>
            <person name="Alioto T."/>
            <person name="Gomez Garrido J."/>
        </authorList>
    </citation>
    <scope>NUCLEOTIDE SEQUENCE</scope>
</reference>
<accession>A0A8D8APS4</accession>
<protein>
    <submittedName>
        <fullName evidence="1">(northern house mosquito) hypothetical protein</fullName>
    </submittedName>
</protein>
<dbReference type="AlphaFoldDB" id="A0A8D8APS4"/>
<dbReference type="EMBL" id="HBUE01034817">
    <property type="protein sequence ID" value="CAG6458377.1"/>
    <property type="molecule type" value="Transcribed_RNA"/>
</dbReference>
<evidence type="ECO:0000313" key="1">
    <source>
        <dbReference type="EMBL" id="CAG6458377.1"/>
    </source>
</evidence>
<name>A0A8D8APS4_CULPI</name>